<sequence>MIGSVVERKPSSNRPPAQGAFPAPNPSTGYPTVTHRSKTTRGASAFAKSRQVNPSRPQNVPTILSTISPSMKWESTEDDDDVSVQPNPPAPAPIPTDETERLLKEVGDENNQRISEMTEEERMAERADLLEKFGGGIGEMLRRRRLQREGKAADGNELVDMAAPTPRPATIQLSPPLTFSEDDMDVDSPGSTSTAGPSSAVERLEPSKTPPTRAQLLEDLNRPRSALRDSTAHSETSSTFRRLRFADVTPSDIHVYPSQPASPKSVHMLMAPPEDGSADGVPVTQLRFRSLHPERMTKHDGPAVWMAKEASPELSVPKASDDPEEGTPEDIRRRFFPNEAAAQPGLNWITAPSSEQPSDAARFDLQGALIPPALQSTLPTHLGLHHTASSLAGYTLDDLLYLSRSTNAAQRATVLSVLAKILQRLGSGNISTQAVGADARERILKSGMAALGERGSVGARAVEVVWEAVVGWDEFYVLQEGVELWVEEKRKVPSSNDEEEPPSTIPGLDALSSIPLEEALPLIQSYFTVPPSFPALTLSQLLGLLHRLATHYEAHASAIIKTPHFLSSVLSAWLAYKNSDFLRETAQDPKLIQLFSVLATSSRANAEALMVDLPNILLRFLAQMPDSSQSTEDRELRESLMAETLHFYATLGRYGLGCKVALTAQEFMPALVTYLDSSLSEGDITPSFARLAETFFQVREIWTICAIDPHKTSPPHELIWSQIEAFGWVDDLLHLAENIPAEQDTIWAGLWNATAAYTEGATINGANKGQEEKKKVMDGLQDIIQDGHGRSAIDSALEDLQSAIDQYDGLGKPKFLPCLRDIARPSTLLGAAVRLSLSLISSATSTSDPLGLPGASLSRLLDDLLSTTVPNDPLATTAPAGAYVHLRPLTTLLMDELRLSHRLGTMSMESWSVRALRILRHLLPGDEAHAEWILQNFSVGVKDLADSMDLTIDDSILHRGVLQDVMPFYMHAIRPDDKFCIAPFRPTPNSLSQATRVILPSLAALHKPPTSTLKAPVGLPLKRDFLFQPLSDLLRSSTSTAFDSFPASWDASETETVRATLFAVEMCQTLLLDMHPEEALKREEILFGCMRVVMLEHGQPQGDSSEDVFRDTVVAAEMKSLLEPFTIGASPTPPQSYSVPSSDVIPPLEAASKDYLGSGVPFYQFYTDLLALYEAISFADPIFGALLLPPLSMRYPPDYRKLFWGDHSVAVRTVRTSVEQVPADGVGEFLWPVEGDTELLSRYVKALGTGTVRGFLRTVALHHVACNIWLPPASPPASNSSASTPSTAGEGGETRRRHMLLALLRGNKREAVADVLKYEPAVGCEGVRMPGREERVAWVRGWGGEDVLQRLESA</sequence>
<dbReference type="Pfam" id="PF08620">
    <property type="entry name" value="RPAP1_C"/>
    <property type="match status" value="1"/>
</dbReference>
<feature type="region of interest" description="Disordered" evidence="5">
    <location>
        <begin position="310"/>
        <end position="330"/>
    </location>
</feature>
<dbReference type="InterPro" id="IPR013930">
    <property type="entry name" value="RPAP1_N"/>
</dbReference>
<dbReference type="Proteomes" id="UP000076842">
    <property type="component" value="Unassembled WGS sequence"/>
</dbReference>
<feature type="compositionally biased region" description="Polar residues" evidence="5">
    <location>
        <begin position="50"/>
        <end position="69"/>
    </location>
</feature>
<organism evidence="9 10">
    <name type="scientific">Calocera cornea HHB12733</name>
    <dbReference type="NCBI Taxonomy" id="1353952"/>
    <lineage>
        <taxon>Eukaryota</taxon>
        <taxon>Fungi</taxon>
        <taxon>Dikarya</taxon>
        <taxon>Basidiomycota</taxon>
        <taxon>Agaricomycotina</taxon>
        <taxon>Dacrymycetes</taxon>
        <taxon>Dacrymycetales</taxon>
        <taxon>Dacrymycetaceae</taxon>
        <taxon>Calocera</taxon>
    </lineage>
</organism>
<dbReference type="Pfam" id="PF08621">
    <property type="entry name" value="RPAP1_N"/>
    <property type="match status" value="1"/>
</dbReference>
<dbReference type="Pfam" id="PF25766">
    <property type="entry name" value="TPR_RPAP1"/>
    <property type="match status" value="1"/>
</dbReference>
<dbReference type="OrthoDB" id="348201at2759"/>
<evidence type="ECO:0000256" key="1">
    <source>
        <dbReference type="ARBA" id="ARBA00004123"/>
    </source>
</evidence>
<evidence type="ECO:0000256" key="2">
    <source>
        <dbReference type="ARBA" id="ARBA00009953"/>
    </source>
</evidence>
<evidence type="ECO:0000259" key="6">
    <source>
        <dbReference type="Pfam" id="PF08620"/>
    </source>
</evidence>
<dbReference type="GO" id="GO:0006366">
    <property type="term" value="P:transcription by RNA polymerase II"/>
    <property type="evidence" value="ECO:0007669"/>
    <property type="project" value="InterPro"/>
</dbReference>
<dbReference type="STRING" id="1353952.A0A165FUJ6"/>
<feature type="domain" description="RPAP1 N-terminal" evidence="7">
    <location>
        <begin position="106"/>
        <end position="149"/>
    </location>
</feature>
<reference evidence="9 10" key="1">
    <citation type="journal article" date="2016" name="Mol. Biol. Evol.">
        <title>Comparative Genomics of Early-Diverging Mushroom-Forming Fungi Provides Insights into the Origins of Lignocellulose Decay Capabilities.</title>
        <authorList>
            <person name="Nagy L.G."/>
            <person name="Riley R."/>
            <person name="Tritt A."/>
            <person name="Adam C."/>
            <person name="Daum C."/>
            <person name="Floudas D."/>
            <person name="Sun H."/>
            <person name="Yadav J.S."/>
            <person name="Pangilinan J."/>
            <person name="Larsson K.H."/>
            <person name="Matsuura K."/>
            <person name="Barry K."/>
            <person name="Labutti K."/>
            <person name="Kuo R."/>
            <person name="Ohm R.A."/>
            <person name="Bhattacharya S.S."/>
            <person name="Shirouzu T."/>
            <person name="Yoshinaga Y."/>
            <person name="Martin F.M."/>
            <person name="Grigoriev I.V."/>
            <person name="Hibbett D.S."/>
        </authorList>
    </citation>
    <scope>NUCLEOTIDE SEQUENCE [LARGE SCALE GENOMIC DNA]</scope>
    <source>
        <strain evidence="9 10">HHB12733</strain>
    </source>
</reference>
<evidence type="ECO:0008006" key="11">
    <source>
        <dbReference type="Google" id="ProtNLM"/>
    </source>
</evidence>
<feature type="domain" description="RPAP1 C-terminal" evidence="6">
    <location>
        <begin position="361"/>
        <end position="425"/>
    </location>
</feature>
<feature type="domain" description="RPAP1/MINIYO-like TPR repeats" evidence="8">
    <location>
        <begin position="1162"/>
        <end position="1265"/>
    </location>
</feature>
<evidence type="ECO:0000256" key="5">
    <source>
        <dbReference type="SAM" id="MobiDB-lite"/>
    </source>
</evidence>
<evidence type="ECO:0000313" key="9">
    <source>
        <dbReference type="EMBL" id="KZT57218.1"/>
    </source>
</evidence>
<dbReference type="InterPro" id="IPR057989">
    <property type="entry name" value="TPR_RPAP1/MINIYO-like"/>
</dbReference>
<dbReference type="InterPro" id="IPR013929">
    <property type="entry name" value="RPAP1_C"/>
</dbReference>
<dbReference type="InterPro" id="IPR039913">
    <property type="entry name" value="RPAP1/Rba50"/>
</dbReference>
<comment type="subcellular location">
    <subcellularLocation>
        <location evidence="1">Nucleus</location>
    </subcellularLocation>
</comment>
<feature type="compositionally biased region" description="Basic and acidic residues" evidence="5">
    <location>
        <begin position="1"/>
        <end position="10"/>
    </location>
</feature>
<feature type="compositionally biased region" description="Basic and acidic residues" evidence="5">
    <location>
        <begin position="219"/>
        <end position="232"/>
    </location>
</feature>
<evidence type="ECO:0000256" key="4">
    <source>
        <dbReference type="ARBA" id="ARBA00023242"/>
    </source>
</evidence>
<accession>A0A165FUJ6</accession>
<proteinExistence type="inferred from homology"/>
<dbReference type="EMBL" id="KV423966">
    <property type="protein sequence ID" value="KZT57218.1"/>
    <property type="molecule type" value="Genomic_DNA"/>
</dbReference>
<name>A0A165FUJ6_9BASI</name>
<keyword evidence="4" id="KW-0539">Nucleus</keyword>
<comment type="similarity">
    <text evidence="2">Belongs to the RPAP1 family.</text>
</comment>
<protein>
    <recommendedName>
        <fullName evidence="11">RNA polymerase II-associated protein 1 C-terminal domain-containing protein</fullName>
    </recommendedName>
</protein>
<evidence type="ECO:0000259" key="8">
    <source>
        <dbReference type="Pfam" id="PF25766"/>
    </source>
</evidence>
<evidence type="ECO:0000259" key="7">
    <source>
        <dbReference type="Pfam" id="PF08621"/>
    </source>
</evidence>
<feature type="compositionally biased region" description="Low complexity" evidence="5">
    <location>
        <begin position="188"/>
        <end position="200"/>
    </location>
</feature>
<keyword evidence="3" id="KW-0804">Transcription</keyword>
<dbReference type="InParanoid" id="A0A165FUJ6"/>
<dbReference type="PANTHER" id="PTHR21483">
    <property type="entry name" value="RNA POLYMERASE II-ASSOCIATED PROTEIN 1"/>
    <property type="match status" value="1"/>
</dbReference>
<keyword evidence="10" id="KW-1185">Reference proteome</keyword>
<feature type="region of interest" description="Disordered" evidence="5">
    <location>
        <begin position="1"/>
        <end position="98"/>
    </location>
</feature>
<gene>
    <name evidence="9" type="ORF">CALCODRAFT_508919</name>
</gene>
<evidence type="ECO:0000313" key="10">
    <source>
        <dbReference type="Proteomes" id="UP000076842"/>
    </source>
</evidence>
<evidence type="ECO:0000256" key="3">
    <source>
        <dbReference type="ARBA" id="ARBA00023163"/>
    </source>
</evidence>
<dbReference type="PANTHER" id="PTHR21483:SF18">
    <property type="entry name" value="RNA POLYMERASE II-ASSOCIATED PROTEIN 1"/>
    <property type="match status" value="1"/>
</dbReference>
<feature type="region of interest" description="Disordered" evidence="5">
    <location>
        <begin position="144"/>
        <end position="238"/>
    </location>
</feature>